<sequence>MAMKFNETELKKLAQKNKNFYESSEKILKHASSSFDYGKKYDVFISHSFHDAEVIHGLKIFIENIYSLDVYIDWIDDPELDRSQVNKSTADRLRSRMNNCKTMLVAYSESSPESKWVPWEIGYFDSKVGRIAILPITKTYTNSEEFIGQEYLSLYSYGVHGTNENGEITIWIQDNPNKYIDLARWVTGNEPIERSE</sequence>
<dbReference type="EMBL" id="ATCL01000009">
    <property type="protein sequence ID" value="ERG68203.1"/>
    <property type="molecule type" value="Genomic_DNA"/>
</dbReference>
<feature type="domain" description="Thoeris protein ThsB TIR-like" evidence="1">
    <location>
        <begin position="44"/>
        <end position="126"/>
    </location>
</feature>
<accession>U1LKX9</accession>
<keyword evidence="3" id="KW-1185">Reference proteome</keyword>
<dbReference type="Proteomes" id="UP000016464">
    <property type="component" value="Unassembled WGS sequence"/>
</dbReference>
<protein>
    <recommendedName>
        <fullName evidence="1">Thoeris protein ThsB TIR-like domain-containing protein</fullName>
    </recommendedName>
</protein>
<reference evidence="2 3" key="1">
    <citation type="journal article" date="2013" name="Genome Announc.">
        <title>Draft Genome Sequence of Exiguobacterium pavilionensis Strain RW-2, with Wide Thermal, Salinity, and pH Tolerance, Isolated from Modern Freshwater Microbialites.</title>
        <authorList>
            <person name="White R.A.III."/>
            <person name="Grassa C.J."/>
            <person name="Suttle C.A."/>
        </authorList>
    </citation>
    <scope>NUCLEOTIDE SEQUENCE [LARGE SCALE GENOMIC DNA]</scope>
    <source>
        <strain evidence="2 3">RW-2</strain>
    </source>
</reference>
<dbReference type="Gene3D" id="3.40.50.10140">
    <property type="entry name" value="Toll/interleukin-1 receptor homology (TIR) domain"/>
    <property type="match status" value="1"/>
</dbReference>
<dbReference type="eggNOG" id="ENOG5032UB7">
    <property type="taxonomic scope" value="Bacteria"/>
</dbReference>
<proteinExistence type="predicted"/>
<dbReference type="OrthoDB" id="9810385at2"/>
<dbReference type="InterPro" id="IPR015032">
    <property type="entry name" value="ThsB__TIR-like_domain"/>
</dbReference>
<dbReference type="SUPFAM" id="SSF52200">
    <property type="entry name" value="Toll/Interleukin receptor TIR domain"/>
    <property type="match status" value="1"/>
</dbReference>
<dbReference type="RefSeq" id="WP_021065465.1">
    <property type="nucleotide sequence ID" value="NZ_ATCL01000009.1"/>
</dbReference>
<comment type="caution">
    <text evidence="2">The sequence shown here is derived from an EMBL/GenBank/DDBJ whole genome shotgun (WGS) entry which is preliminary data.</text>
</comment>
<evidence type="ECO:0000313" key="2">
    <source>
        <dbReference type="EMBL" id="ERG68203.1"/>
    </source>
</evidence>
<dbReference type="AlphaFoldDB" id="U1LKX9"/>
<evidence type="ECO:0000259" key="1">
    <source>
        <dbReference type="Pfam" id="PF08937"/>
    </source>
</evidence>
<dbReference type="Pfam" id="PF08937">
    <property type="entry name" value="ThsB_TIR"/>
    <property type="match status" value="1"/>
</dbReference>
<name>U1LKX9_9BACL</name>
<gene>
    <name evidence="2" type="ORF">M467_13050</name>
</gene>
<dbReference type="InterPro" id="IPR035897">
    <property type="entry name" value="Toll_tir_struct_dom_sf"/>
</dbReference>
<evidence type="ECO:0000313" key="3">
    <source>
        <dbReference type="Proteomes" id="UP000016464"/>
    </source>
</evidence>
<organism evidence="2 3">
    <name type="scientific">Exiguobacterium chiriqhucha RW-2</name>
    <dbReference type="NCBI Taxonomy" id="1345023"/>
    <lineage>
        <taxon>Bacteria</taxon>
        <taxon>Bacillati</taxon>
        <taxon>Bacillota</taxon>
        <taxon>Bacilli</taxon>
        <taxon>Bacillales</taxon>
        <taxon>Bacillales Family XII. Incertae Sedis</taxon>
        <taxon>Exiguobacterium</taxon>
    </lineage>
</organism>